<evidence type="ECO:0000313" key="2">
    <source>
        <dbReference type="Proteomes" id="UP000784294"/>
    </source>
</evidence>
<dbReference type="EMBL" id="CAAALY010244377">
    <property type="protein sequence ID" value="VEL32583.1"/>
    <property type="molecule type" value="Genomic_DNA"/>
</dbReference>
<reference evidence="1" key="1">
    <citation type="submission" date="2018-11" db="EMBL/GenBank/DDBJ databases">
        <authorList>
            <consortium name="Pathogen Informatics"/>
        </authorList>
    </citation>
    <scope>NUCLEOTIDE SEQUENCE</scope>
</reference>
<sequence>MLPLYPQFSANLFRLELIPTGLLMRSTHVCLGLRLCLMLVLLFILNGPQPAAAQFPRVCAWNLTRQLPAICCPVPEGKSPTREFGSFRI</sequence>
<dbReference type="Proteomes" id="UP000784294">
    <property type="component" value="Unassembled WGS sequence"/>
</dbReference>
<name>A0A3S5B3J6_9PLAT</name>
<organism evidence="1 2">
    <name type="scientific">Protopolystoma xenopodis</name>
    <dbReference type="NCBI Taxonomy" id="117903"/>
    <lineage>
        <taxon>Eukaryota</taxon>
        <taxon>Metazoa</taxon>
        <taxon>Spiralia</taxon>
        <taxon>Lophotrochozoa</taxon>
        <taxon>Platyhelminthes</taxon>
        <taxon>Monogenea</taxon>
        <taxon>Polyopisthocotylea</taxon>
        <taxon>Polystomatidea</taxon>
        <taxon>Polystomatidae</taxon>
        <taxon>Protopolystoma</taxon>
    </lineage>
</organism>
<proteinExistence type="predicted"/>
<protein>
    <submittedName>
        <fullName evidence="1">Uncharacterized protein</fullName>
    </submittedName>
</protein>
<keyword evidence="2" id="KW-1185">Reference proteome</keyword>
<accession>A0A3S5B3J6</accession>
<gene>
    <name evidence="1" type="ORF">PXEA_LOCUS26023</name>
</gene>
<dbReference type="AlphaFoldDB" id="A0A3S5B3J6"/>
<evidence type="ECO:0000313" key="1">
    <source>
        <dbReference type="EMBL" id="VEL32583.1"/>
    </source>
</evidence>
<comment type="caution">
    <text evidence="1">The sequence shown here is derived from an EMBL/GenBank/DDBJ whole genome shotgun (WGS) entry which is preliminary data.</text>
</comment>